<dbReference type="SUPFAM" id="SSF53686">
    <property type="entry name" value="Tryptophan synthase beta subunit-like PLP-dependent enzymes"/>
    <property type="match status" value="1"/>
</dbReference>
<organism evidence="4 5">
    <name type="scientific">Spirosoma utsteinense</name>
    <dbReference type="NCBI Taxonomy" id="2585773"/>
    <lineage>
        <taxon>Bacteria</taxon>
        <taxon>Pseudomonadati</taxon>
        <taxon>Bacteroidota</taxon>
        <taxon>Cytophagia</taxon>
        <taxon>Cytophagales</taxon>
        <taxon>Cytophagaceae</taxon>
        <taxon>Spirosoma</taxon>
    </lineage>
</organism>
<evidence type="ECO:0000256" key="2">
    <source>
        <dbReference type="ARBA" id="ARBA00022898"/>
    </source>
</evidence>
<evidence type="ECO:0000259" key="3">
    <source>
        <dbReference type="Pfam" id="PF00291"/>
    </source>
</evidence>
<dbReference type="EMBL" id="VFIA01000037">
    <property type="protein sequence ID" value="MBC3794093.1"/>
    <property type="molecule type" value="Genomic_DNA"/>
</dbReference>
<evidence type="ECO:0000313" key="5">
    <source>
        <dbReference type="Proteomes" id="UP000700732"/>
    </source>
</evidence>
<dbReference type="InterPro" id="IPR036052">
    <property type="entry name" value="TrpB-like_PALP_sf"/>
</dbReference>
<gene>
    <name evidence="4" type="ORF">FH603_4620</name>
</gene>
<comment type="caution">
    <text evidence="4">The sequence shown here is derived from an EMBL/GenBank/DDBJ whole genome shotgun (WGS) entry which is preliminary data.</text>
</comment>
<accession>A0ABR6WC59</accession>
<dbReference type="RefSeq" id="WP_235985590.1">
    <property type="nucleotide sequence ID" value="NZ_VFIA01000037.1"/>
</dbReference>
<feature type="domain" description="Tryptophan synthase beta chain-like PALP" evidence="3">
    <location>
        <begin position="2"/>
        <end position="67"/>
    </location>
</feature>
<dbReference type="Pfam" id="PF00291">
    <property type="entry name" value="PALP"/>
    <property type="match status" value="1"/>
</dbReference>
<name>A0ABR6WC59_9BACT</name>
<reference evidence="4 5" key="1">
    <citation type="submission" date="2019-06" db="EMBL/GenBank/DDBJ databases">
        <title>Spirosoma utsteinense sp. nov. isolated from Antarctic ice-free soils.</title>
        <authorList>
            <person name="Tahon G."/>
        </authorList>
    </citation>
    <scope>NUCLEOTIDE SEQUENCE [LARGE SCALE GENOMIC DNA]</scope>
    <source>
        <strain evidence="4 5">LMG 31447</strain>
    </source>
</reference>
<proteinExistence type="predicted"/>
<dbReference type="InterPro" id="IPR001926">
    <property type="entry name" value="TrpB-like_PALP"/>
</dbReference>
<evidence type="ECO:0000313" key="4">
    <source>
        <dbReference type="EMBL" id="MBC3794093.1"/>
    </source>
</evidence>
<dbReference type="Gene3D" id="3.40.50.1100">
    <property type="match status" value="1"/>
</dbReference>
<keyword evidence="5" id="KW-1185">Reference proteome</keyword>
<protein>
    <submittedName>
        <fullName evidence="4">Threonine synthase</fullName>
    </submittedName>
</protein>
<sequence length="80" mass="8523">MLQVLQESGGTVLAVSEEEMLGGVREIGRAEGIFVAPEGGAIWAATKRLLAQGWIAPDEYVLLLNTGNGQKYLDHIKGKG</sequence>
<comment type="cofactor">
    <cofactor evidence="1">
        <name>pyridoxal 5'-phosphate</name>
        <dbReference type="ChEBI" id="CHEBI:597326"/>
    </cofactor>
</comment>
<dbReference type="Proteomes" id="UP000700732">
    <property type="component" value="Unassembled WGS sequence"/>
</dbReference>
<evidence type="ECO:0000256" key="1">
    <source>
        <dbReference type="ARBA" id="ARBA00001933"/>
    </source>
</evidence>
<keyword evidence="2" id="KW-0663">Pyridoxal phosphate</keyword>